<dbReference type="OrthoDB" id="9811744at2"/>
<dbReference type="GO" id="GO:0046656">
    <property type="term" value="P:folic acid biosynthetic process"/>
    <property type="evidence" value="ECO:0007669"/>
    <property type="project" value="UniProtKB-KW"/>
</dbReference>
<evidence type="ECO:0000256" key="7">
    <source>
        <dbReference type="ARBA" id="ARBA00022842"/>
    </source>
</evidence>
<protein>
    <recommendedName>
        <fullName evidence="4 9">Dihydropteroate synthase</fullName>
        <shortName evidence="9">DHPS</shortName>
        <ecNumber evidence="4 9">2.5.1.15</ecNumber>
    </recommendedName>
    <alternativeName>
        <fullName evidence="9">Dihydropteroate pyrophosphorylase</fullName>
    </alternativeName>
</protein>
<evidence type="ECO:0000256" key="8">
    <source>
        <dbReference type="ARBA" id="ARBA00022909"/>
    </source>
</evidence>
<dbReference type="InterPro" id="IPR011005">
    <property type="entry name" value="Dihydropteroate_synth-like_sf"/>
</dbReference>
<comment type="catalytic activity">
    <reaction evidence="1">
        <text>(7,8-dihydropterin-6-yl)methyl diphosphate + 4-aminobenzoate = 7,8-dihydropteroate + diphosphate</text>
        <dbReference type="Rhea" id="RHEA:19949"/>
        <dbReference type="ChEBI" id="CHEBI:17836"/>
        <dbReference type="ChEBI" id="CHEBI:17839"/>
        <dbReference type="ChEBI" id="CHEBI:33019"/>
        <dbReference type="ChEBI" id="CHEBI:72950"/>
        <dbReference type="EC" id="2.5.1.15"/>
    </reaction>
</comment>
<evidence type="ECO:0000313" key="12">
    <source>
        <dbReference type="Proteomes" id="UP000698242"/>
    </source>
</evidence>
<dbReference type="PROSITE" id="PS00793">
    <property type="entry name" value="DHPS_2"/>
    <property type="match status" value="1"/>
</dbReference>
<organism evidence="11 12">
    <name type="scientific">Profundibacterium mesophilum KAUST100406-0324</name>
    <dbReference type="NCBI Taxonomy" id="1037889"/>
    <lineage>
        <taxon>Bacteria</taxon>
        <taxon>Pseudomonadati</taxon>
        <taxon>Pseudomonadota</taxon>
        <taxon>Alphaproteobacteria</taxon>
        <taxon>Rhodobacterales</taxon>
        <taxon>Roseobacteraceae</taxon>
        <taxon>Profundibacterium</taxon>
    </lineage>
</organism>
<dbReference type="GO" id="GO:0046654">
    <property type="term" value="P:tetrahydrofolate biosynthetic process"/>
    <property type="evidence" value="ECO:0007669"/>
    <property type="project" value="TreeGrafter"/>
</dbReference>
<reference evidence="11" key="1">
    <citation type="submission" date="2013-03" db="EMBL/GenBank/DDBJ databases">
        <title>Genome Sequence of the Profundibacterium mesophilum strain KAUST100406-0324T from Red Sea, a novel genus in the family Rhodobacteraceae.</title>
        <authorList>
            <person name="Essack M."/>
            <person name="Alam I."/>
            <person name="Lafi F."/>
            <person name="Alawi W."/>
            <person name="Kamanu F."/>
            <person name="Al-Suwailem A."/>
            <person name="Lee O.O."/>
            <person name="Xu Y."/>
            <person name="Bajic V."/>
            <person name="Qian P.-Y."/>
            <person name="Archer J."/>
        </authorList>
    </citation>
    <scope>NUCLEOTIDE SEQUENCE</scope>
    <source>
        <strain evidence="11">KAUST100406-0324</strain>
    </source>
</reference>
<dbReference type="GO" id="GO:0005829">
    <property type="term" value="C:cytosol"/>
    <property type="evidence" value="ECO:0007669"/>
    <property type="project" value="TreeGrafter"/>
</dbReference>
<evidence type="ECO:0000256" key="3">
    <source>
        <dbReference type="ARBA" id="ARBA00004763"/>
    </source>
</evidence>
<feature type="domain" description="Pterin-binding" evidence="10">
    <location>
        <begin position="71"/>
        <end position="325"/>
    </location>
</feature>
<dbReference type="CDD" id="cd00739">
    <property type="entry name" value="DHPS"/>
    <property type="match status" value="1"/>
</dbReference>
<keyword evidence="6 9" id="KW-0479">Metal-binding</keyword>
<dbReference type="InterPro" id="IPR006390">
    <property type="entry name" value="DHP_synth_dom"/>
</dbReference>
<keyword evidence="7 9" id="KW-0460">Magnesium</keyword>
<evidence type="ECO:0000256" key="9">
    <source>
        <dbReference type="RuleBase" id="RU361205"/>
    </source>
</evidence>
<evidence type="ECO:0000256" key="5">
    <source>
        <dbReference type="ARBA" id="ARBA00022679"/>
    </source>
</evidence>
<dbReference type="NCBIfam" id="TIGR01496">
    <property type="entry name" value="DHPS"/>
    <property type="match status" value="1"/>
</dbReference>
<sequence>MSVLYRPLVQSGPVRPESALTLAGGWCWFTHVERIAPGTREVIEARDMPGEARRRLTAPRAPLGQLTLDRPRIMAILNTTPDSFSDGGLHDGEQKAAEGAHALIEAGADILDIGGESTRPGASPVALEEETARTEPVIAALAARWPGLISIDTRNAPVALAAARAGAGLLNDVSAMLHDPEMAEVARARALPICLMHSQGDPQTMQADPRYDDVLCEVYAHLEERVAAAVAAGIARERIVVDPGIGFGKTLEHNLALLARISVFHGLGCAILLGASRKRFIGTLGGAPDAADRMPGSIAVALACIAQGVQIVRVHDMAATRQAVTLWQSSIDGEAS</sequence>
<keyword evidence="8 9" id="KW-0289">Folate biosynthesis</keyword>
<comment type="cofactor">
    <cofactor evidence="2 9">
        <name>Mg(2+)</name>
        <dbReference type="ChEBI" id="CHEBI:18420"/>
    </cofactor>
</comment>
<proteinExistence type="inferred from homology"/>
<evidence type="ECO:0000256" key="1">
    <source>
        <dbReference type="ARBA" id="ARBA00000012"/>
    </source>
</evidence>
<evidence type="ECO:0000256" key="6">
    <source>
        <dbReference type="ARBA" id="ARBA00022723"/>
    </source>
</evidence>
<dbReference type="InterPro" id="IPR000489">
    <property type="entry name" value="Pterin-binding_dom"/>
</dbReference>
<comment type="pathway">
    <text evidence="3 9">Cofactor biosynthesis; tetrahydrofolate biosynthesis; 7,8-dihydrofolate from 2-amino-4-hydroxy-6-hydroxymethyl-7,8-dihydropteridine diphosphate and 4-aminobenzoate: step 1/2.</text>
</comment>
<dbReference type="Gene3D" id="3.20.20.20">
    <property type="entry name" value="Dihydropteroate synthase-like"/>
    <property type="match status" value="1"/>
</dbReference>
<accession>A0A921P1C7</accession>
<dbReference type="GO" id="GO:0004156">
    <property type="term" value="F:dihydropteroate synthase activity"/>
    <property type="evidence" value="ECO:0007669"/>
    <property type="project" value="UniProtKB-EC"/>
</dbReference>
<dbReference type="AlphaFoldDB" id="A0A921P1C7"/>
<keyword evidence="12" id="KW-1185">Reference proteome</keyword>
<comment type="function">
    <text evidence="9">Catalyzes the condensation of para-aminobenzoate (pABA) with 6-hydroxymethyl-7,8-dihydropterin diphosphate (DHPt-PP) to form 7,8-dihydropteroate (H2Pte), the immediate precursor of folate derivatives.</text>
</comment>
<comment type="similarity">
    <text evidence="9">Belongs to the DHPS family.</text>
</comment>
<evidence type="ECO:0000259" key="10">
    <source>
        <dbReference type="PROSITE" id="PS50972"/>
    </source>
</evidence>
<evidence type="ECO:0000313" key="11">
    <source>
        <dbReference type="EMBL" id="KAF0677393.1"/>
    </source>
</evidence>
<dbReference type="PROSITE" id="PS00792">
    <property type="entry name" value="DHPS_1"/>
    <property type="match status" value="1"/>
</dbReference>
<dbReference type="Proteomes" id="UP000698242">
    <property type="component" value="Unassembled WGS sequence"/>
</dbReference>
<dbReference type="GO" id="GO:0046872">
    <property type="term" value="F:metal ion binding"/>
    <property type="evidence" value="ECO:0007669"/>
    <property type="project" value="UniProtKB-KW"/>
</dbReference>
<dbReference type="PANTHER" id="PTHR20941:SF1">
    <property type="entry name" value="FOLIC ACID SYNTHESIS PROTEIN FOL1"/>
    <property type="match status" value="1"/>
</dbReference>
<dbReference type="PANTHER" id="PTHR20941">
    <property type="entry name" value="FOLATE SYNTHESIS PROTEINS"/>
    <property type="match status" value="1"/>
</dbReference>
<dbReference type="PROSITE" id="PS50972">
    <property type="entry name" value="PTERIN_BINDING"/>
    <property type="match status" value="1"/>
</dbReference>
<dbReference type="SUPFAM" id="SSF51717">
    <property type="entry name" value="Dihydropteroate synthetase-like"/>
    <property type="match status" value="1"/>
</dbReference>
<dbReference type="InterPro" id="IPR045031">
    <property type="entry name" value="DHP_synth-like"/>
</dbReference>
<evidence type="ECO:0000256" key="2">
    <source>
        <dbReference type="ARBA" id="ARBA00001946"/>
    </source>
</evidence>
<dbReference type="Pfam" id="PF00809">
    <property type="entry name" value="Pterin_bind"/>
    <property type="match status" value="1"/>
</dbReference>
<comment type="caution">
    <text evidence="11">The sequence shown here is derived from an EMBL/GenBank/DDBJ whole genome shotgun (WGS) entry which is preliminary data.</text>
</comment>
<dbReference type="EMBL" id="APKE01000004">
    <property type="protein sequence ID" value="KAF0677393.1"/>
    <property type="molecule type" value="Genomic_DNA"/>
</dbReference>
<evidence type="ECO:0000256" key="4">
    <source>
        <dbReference type="ARBA" id="ARBA00012458"/>
    </source>
</evidence>
<dbReference type="RefSeq" id="WP_159963768.1">
    <property type="nucleotide sequence ID" value="NZ_APKE01000004.1"/>
</dbReference>
<dbReference type="EC" id="2.5.1.15" evidence="4 9"/>
<keyword evidence="5 9" id="KW-0808">Transferase</keyword>
<name>A0A921P1C7_9RHOB</name>
<gene>
    <name evidence="11" type="ORF">PMES_00305</name>
</gene>